<evidence type="ECO:0000313" key="1">
    <source>
        <dbReference type="EMBL" id="KAA6377078.1"/>
    </source>
</evidence>
<evidence type="ECO:0000313" key="2">
    <source>
        <dbReference type="Proteomes" id="UP000324800"/>
    </source>
</evidence>
<dbReference type="Proteomes" id="UP000324800">
    <property type="component" value="Unassembled WGS sequence"/>
</dbReference>
<dbReference type="AlphaFoldDB" id="A0A5J4V2Y0"/>
<comment type="caution">
    <text evidence="1">The sequence shown here is derived from an EMBL/GenBank/DDBJ whole genome shotgun (WGS) entry which is preliminary data.</text>
</comment>
<organism evidence="1 2">
    <name type="scientific">Streblomastix strix</name>
    <dbReference type="NCBI Taxonomy" id="222440"/>
    <lineage>
        <taxon>Eukaryota</taxon>
        <taxon>Metamonada</taxon>
        <taxon>Preaxostyla</taxon>
        <taxon>Oxymonadida</taxon>
        <taxon>Streblomastigidae</taxon>
        <taxon>Streblomastix</taxon>
    </lineage>
</organism>
<dbReference type="EMBL" id="SNRW01010063">
    <property type="protein sequence ID" value="KAA6377078.1"/>
    <property type="molecule type" value="Genomic_DNA"/>
</dbReference>
<feature type="non-terminal residue" evidence="1">
    <location>
        <position position="1"/>
    </location>
</feature>
<reference evidence="1 2" key="1">
    <citation type="submission" date="2019-03" db="EMBL/GenBank/DDBJ databases">
        <title>Single cell metagenomics reveals metabolic interactions within the superorganism composed of flagellate Streblomastix strix and complex community of Bacteroidetes bacteria on its surface.</title>
        <authorList>
            <person name="Treitli S.C."/>
            <person name="Kolisko M."/>
            <person name="Husnik F."/>
            <person name="Keeling P."/>
            <person name="Hampl V."/>
        </authorList>
    </citation>
    <scope>NUCLEOTIDE SEQUENCE [LARGE SCALE GENOMIC DNA]</scope>
    <source>
        <strain evidence="1">ST1C</strain>
    </source>
</reference>
<proteinExistence type="predicted"/>
<name>A0A5J4V2Y0_9EUKA</name>
<sequence length="117" mass="13694">TYLRIEWPRDNNGEQFTQHEFIDDQHNNVDGSQYVKAEDFVANVIRHIAHRLNRRTADRRVCPTFCLVALSYILKDITGAIPDPEVTCDMKHIAAWVHSSKLKQQPYLQMIELNILF</sequence>
<accession>A0A5J4V2Y0</accession>
<gene>
    <name evidence="1" type="ORF">EZS28_027393</name>
</gene>
<protein>
    <submittedName>
        <fullName evidence="1">Uncharacterized protein</fullName>
    </submittedName>
</protein>